<dbReference type="Proteomes" id="UP000183508">
    <property type="component" value="Unassembled WGS sequence"/>
</dbReference>
<organism evidence="1 2">
    <name type="scientific">Alicyclobacillus macrosporangiidus</name>
    <dbReference type="NCBI Taxonomy" id="392015"/>
    <lineage>
        <taxon>Bacteria</taxon>
        <taxon>Bacillati</taxon>
        <taxon>Bacillota</taxon>
        <taxon>Bacilli</taxon>
        <taxon>Bacillales</taxon>
        <taxon>Alicyclobacillaceae</taxon>
        <taxon>Alicyclobacillus</taxon>
    </lineage>
</organism>
<name>A0A1I7GIK1_9BACL</name>
<accession>A0A1I7GIK1</accession>
<evidence type="ECO:0000313" key="1">
    <source>
        <dbReference type="EMBL" id="SFU48086.1"/>
    </source>
</evidence>
<dbReference type="EMBL" id="FPBV01000002">
    <property type="protein sequence ID" value="SFU48086.1"/>
    <property type="molecule type" value="Genomic_DNA"/>
</dbReference>
<gene>
    <name evidence="1" type="ORF">SAMN05421543_102218</name>
</gene>
<dbReference type="AlphaFoldDB" id="A0A1I7GIK1"/>
<evidence type="ECO:0000313" key="2">
    <source>
        <dbReference type="Proteomes" id="UP000183508"/>
    </source>
</evidence>
<protein>
    <submittedName>
        <fullName evidence="1">Uncharacterized protein</fullName>
    </submittedName>
</protein>
<reference evidence="2" key="1">
    <citation type="submission" date="2016-10" db="EMBL/GenBank/DDBJ databases">
        <authorList>
            <person name="Varghese N."/>
        </authorList>
    </citation>
    <scope>NUCLEOTIDE SEQUENCE [LARGE SCALE GENOMIC DNA]</scope>
    <source>
        <strain evidence="2">DSM 17980</strain>
    </source>
</reference>
<sequence>MVATGAVDGVDTKHFDVITCPATGIMWRIRLIPADDAVDGPERASIHAILPL</sequence>
<proteinExistence type="predicted"/>
<keyword evidence="2" id="KW-1185">Reference proteome</keyword>